<evidence type="ECO:0000313" key="2">
    <source>
        <dbReference type="Proteomes" id="UP000091857"/>
    </source>
</evidence>
<organism evidence="1 2">
    <name type="scientific">Manihot esculenta</name>
    <name type="common">Cassava</name>
    <name type="synonym">Jatropha manihot</name>
    <dbReference type="NCBI Taxonomy" id="3983"/>
    <lineage>
        <taxon>Eukaryota</taxon>
        <taxon>Viridiplantae</taxon>
        <taxon>Streptophyta</taxon>
        <taxon>Embryophyta</taxon>
        <taxon>Tracheophyta</taxon>
        <taxon>Spermatophyta</taxon>
        <taxon>Magnoliopsida</taxon>
        <taxon>eudicotyledons</taxon>
        <taxon>Gunneridae</taxon>
        <taxon>Pentapetalae</taxon>
        <taxon>rosids</taxon>
        <taxon>fabids</taxon>
        <taxon>Malpighiales</taxon>
        <taxon>Euphorbiaceae</taxon>
        <taxon>Crotonoideae</taxon>
        <taxon>Manihoteae</taxon>
        <taxon>Manihot</taxon>
    </lineage>
</organism>
<name>A0ACB7GIS0_MANES</name>
<protein>
    <submittedName>
        <fullName evidence="1">Uncharacterized protein</fullName>
    </submittedName>
</protein>
<reference evidence="2" key="1">
    <citation type="journal article" date="2016" name="Nat. Biotechnol.">
        <title>Sequencing wild and cultivated cassava and related species reveals extensive interspecific hybridization and genetic diversity.</title>
        <authorList>
            <person name="Bredeson J.V."/>
            <person name="Lyons J.B."/>
            <person name="Prochnik S.E."/>
            <person name="Wu G.A."/>
            <person name="Ha C.M."/>
            <person name="Edsinger-Gonzales E."/>
            <person name="Grimwood J."/>
            <person name="Schmutz J."/>
            <person name="Rabbi I.Y."/>
            <person name="Egesi C."/>
            <person name="Nauluvula P."/>
            <person name="Lebot V."/>
            <person name="Ndunguru J."/>
            <person name="Mkamilo G."/>
            <person name="Bart R.S."/>
            <person name="Setter T.L."/>
            <person name="Gleadow R.M."/>
            <person name="Kulakow P."/>
            <person name="Ferguson M.E."/>
            <person name="Rounsley S."/>
            <person name="Rokhsar D.S."/>
        </authorList>
    </citation>
    <scope>NUCLEOTIDE SEQUENCE [LARGE SCALE GENOMIC DNA]</scope>
    <source>
        <strain evidence="2">cv. AM560-2</strain>
    </source>
</reference>
<keyword evidence="2" id="KW-1185">Reference proteome</keyword>
<dbReference type="Proteomes" id="UP000091857">
    <property type="component" value="Chromosome 14"/>
</dbReference>
<dbReference type="EMBL" id="CM004400">
    <property type="protein sequence ID" value="KAG8639563.1"/>
    <property type="molecule type" value="Genomic_DNA"/>
</dbReference>
<comment type="caution">
    <text evidence="1">The sequence shown here is derived from an EMBL/GenBank/DDBJ whole genome shotgun (WGS) entry which is preliminary data.</text>
</comment>
<evidence type="ECO:0000313" key="1">
    <source>
        <dbReference type="EMBL" id="KAG8639563.1"/>
    </source>
</evidence>
<proteinExistence type="predicted"/>
<accession>A0ACB7GIS0</accession>
<gene>
    <name evidence="1" type="ORF">MANES_14G154708v8</name>
</gene>
<sequence length="643" mass="72123">MSNASKNCLHKRCPSMEDDLKKAAAEGKFDPFKEHLDHLDCIVTYNRNTILHVHLALLRERSTEFIKQVVGTCPKLLTQENRDGNTPLHIAARHGHTDAAEELIRQAEALHGDNIEAVREKLRKENKKKETALHVAARNERSVGVVKAILSKEDPHHKYPPDEQDETPLYLAVDNTCTNIVAELLNHFSSESLDLDSDGHDNVMHTAVRRWSTEIVSLLLKKESSLAKKPTYYGWTPLHTAADEGWSSMVTTLLDMDKSIAGCITGDSWKMTALHIAAVRGFKHAMNEIISKCPDSCKITCRKGRNVLHYATLSENDEVLQAILETPSLVYLINGKDHGGNTPVHLFKALNLPLPSFIVDGNTDAFILWNKLYDEIPGDFRVKDLAKAIPYFQNLTQADKEIMDEYAQDEYFWEVSAVIYIMAESKTEEFMHEENKILAEGKKTGKLMNRRLKKREEMIIDKLEKAKDSHLVVAALVATVTFAAAFTLPGGYISDKDDAANGTPILSRSSAFKAFVISDTIAMALSTSSVFIYFISVMLGYSPKYYWLIRTAFRFIFLAMGAMVVAFVTGTYAVLAPFLGLAVATCVIGLSFFIFLFYILLRLIYDFHPAGDANGGDDTARILTISWISCGGWWLKNYINKRI</sequence>